<sequence length="108" mass="11847">MHESSTTVLPAPGYFNFILRQGLFNCKFQRCCPEKRKSGSGREGGKEVASGCDSAVKKAQDSEDGGNARKVRHIQVKNMEKLRSGMRCNEVAAQQSKDKPRQGLTCVG</sequence>
<organism evidence="2 3">
    <name type="scientific">Marmota marmota marmota</name>
    <name type="common">Alpine marmot</name>
    <dbReference type="NCBI Taxonomy" id="9994"/>
    <lineage>
        <taxon>Eukaryota</taxon>
        <taxon>Metazoa</taxon>
        <taxon>Chordata</taxon>
        <taxon>Craniata</taxon>
        <taxon>Vertebrata</taxon>
        <taxon>Euteleostomi</taxon>
        <taxon>Mammalia</taxon>
        <taxon>Eutheria</taxon>
        <taxon>Euarchontoglires</taxon>
        <taxon>Glires</taxon>
        <taxon>Rodentia</taxon>
        <taxon>Sciuromorpha</taxon>
        <taxon>Sciuridae</taxon>
        <taxon>Xerinae</taxon>
        <taxon>Marmotini</taxon>
        <taxon>Marmota</taxon>
    </lineage>
</organism>
<protein>
    <submittedName>
        <fullName evidence="2">Uncharacterized protein</fullName>
    </submittedName>
</protein>
<dbReference type="AlphaFoldDB" id="A0A8C5YID5"/>
<feature type="region of interest" description="Disordered" evidence="1">
    <location>
        <begin position="34"/>
        <end position="70"/>
    </location>
</feature>
<evidence type="ECO:0000313" key="3">
    <source>
        <dbReference type="Proteomes" id="UP000694407"/>
    </source>
</evidence>
<keyword evidence="3" id="KW-1185">Reference proteome</keyword>
<evidence type="ECO:0000313" key="2">
    <source>
        <dbReference type="Ensembl" id="ENSMMMP00000000042.1"/>
    </source>
</evidence>
<reference evidence="2" key="1">
    <citation type="submission" date="2025-08" db="UniProtKB">
        <authorList>
            <consortium name="Ensembl"/>
        </authorList>
    </citation>
    <scope>IDENTIFICATION</scope>
</reference>
<dbReference type="Ensembl" id="ENSMMMT00000000048.1">
    <property type="protein sequence ID" value="ENSMMMP00000000042.1"/>
    <property type="gene ID" value="ENSMMMG00000000047.1"/>
</dbReference>
<accession>A0A8C5YID5</accession>
<proteinExistence type="predicted"/>
<reference evidence="2" key="2">
    <citation type="submission" date="2025-09" db="UniProtKB">
        <authorList>
            <consortium name="Ensembl"/>
        </authorList>
    </citation>
    <scope>IDENTIFICATION</scope>
</reference>
<evidence type="ECO:0000256" key="1">
    <source>
        <dbReference type="SAM" id="MobiDB-lite"/>
    </source>
</evidence>
<name>A0A8C5YID5_MARMA</name>
<dbReference type="Proteomes" id="UP000694407">
    <property type="component" value="Unplaced"/>
</dbReference>